<dbReference type="Gene3D" id="3.90.640.10">
    <property type="entry name" value="Actin, Chain A, domain 4"/>
    <property type="match status" value="1"/>
</dbReference>
<evidence type="ECO:0000313" key="8">
    <source>
        <dbReference type="EMBL" id="GAA5114643.1"/>
    </source>
</evidence>
<dbReference type="PROSITE" id="PS00297">
    <property type="entry name" value="HSP70_1"/>
    <property type="match status" value="1"/>
</dbReference>
<evidence type="ECO:0000256" key="3">
    <source>
        <dbReference type="ARBA" id="ARBA00022741"/>
    </source>
</evidence>
<dbReference type="PRINTS" id="PR00301">
    <property type="entry name" value="HEATSHOCK70"/>
</dbReference>
<dbReference type="EMBL" id="BAABJO010000004">
    <property type="protein sequence ID" value="GAA5114643.1"/>
    <property type="molecule type" value="Genomic_DNA"/>
</dbReference>
<gene>
    <name evidence="8" type="ORF">GCM10023320_12180</name>
</gene>
<dbReference type="SUPFAM" id="SSF53067">
    <property type="entry name" value="Actin-like ATPase domain"/>
    <property type="match status" value="2"/>
</dbReference>
<comment type="similarity">
    <text evidence="1">Belongs to the heat shock protein 70 family.</text>
</comment>
<keyword evidence="6" id="KW-0143">Chaperone</keyword>
<dbReference type="Gene3D" id="3.30.420.40">
    <property type="match status" value="2"/>
</dbReference>
<dbReference type="InterPro" id="IPR018181">
    <property type="entry name" value="Heat_shock_70_CS"/>
</dbReference>
<evidence type="ECO:0000256" key="5">
    <source>
        <dbReference type="ARBA" id="ARBA00023016"/>
    </source>
</evidence>
<feature type="region of interest" description="Disordered" evidence="7">
    <location>
        <begin position="822"/>
        <end position="841"/>
    </location>
</feature>
<keyword evidence="4" id="KW-0067">ATP-binding</keyword>
<dbReference type="RefSeq" id="WP_345603795.1">
    <property type="nucleotide sequence ID" value="NZ_BAABJO010000004.1"/>
</dbReference>
<feature type="compositionally biased region" description="Basic and acidic residues" evidence="7">
    <location>
        <begin position="616"/>
        <end position="647"/>
    </location>
</feature>
<evidence type="ECO:0008006" key="10">
    <source>
        <dbReference type="Google" id="ProtNLM"/>
    </source>
</evidence>
<keyword evidence="9" id="KW-1185">Reference proteome</keyword>
<keyword evidence="5" id="KW-0346">Stress response</keyword>
<dbReference type="Gene3D" id="2.60.34.10">
    <property type="entry name" value="Substrate Binding Domain Of DNAk, Chain A, domain 1"/>
    <property type="match status" value="1"/>
</dbReference>
<organism evidence="8 9">
    <name type="scientific">Pseudonocardia adelaidensis</name>
    <dbReference type="NCBI Taxonomy" id="648754"/>
    <lineage>
        <taxon>Bacteria</taxon>
        <taxon>Bacillati</taxon>
        <taxon>Actinomycetota</taxon>
        <taxon>Actinomycetes</taxon>
        <taxon>Pseudonocardiales</taxon>
        <taxon>Pseudonocardiaceae</taxon>
        <taxon>Pseudonocardia</taxon>
    </lineage>
</organism>
<evidence type="ECO:0000256" key="1">
    <source>
        <dbReference type="ARBA" id="ARBA00007381"/>
    </source>
</evidence>
<proteinExistence type="inferred from homology"/>
<sequence length="841" mass="92080">MTRQTIDVGIDLGTTTSCVAVMGQNEPQIVRNNLNEEFTPSAVAVRKAGEVYVGRRAKERLESDPDNAQAEFKRYMGFEGWSKTFTASGRTFTAPQLSAEVLKTLRQAVEGHLNEPVDAAVITIPAAFEASQRTDTITAARMAGFGTAELLQEPIAAAFAYSSHYATERAFWLVYDLGGGTFDAALVRLEDGQSTIVNHAGDNYLGGTRIDWDIVDEILMPAAAREFGLSGFRRDESMDPRWRANVQKLKMAAEQLKIDLSVHATAYSDVVLNDLDGTTLNFEASLAAGQLHEIAMRYYRRTIELCRKTLAEAGVRPDDVDKVLLVGGSTLAPTVRELIADPEAGLGIEIDGSLDPITVVARGAALYAASRPTQTTTREPTADEVVVDLRYELRSDDPQPPIGGKARAASARDWSGYQIRFSDPSGVPPWTGPMVPLTSDGDFFTELFAQPDTTTEFRIELFDPRGSAVPVQPATATYRHTSGPVPENTETLRRSIGLAMADGSVMWSARKGATLDPKSKISTTHDVRTTEHVSRSGSGVIRIPIVEGERARADRNAEVGTLVIRPTDITRDVPVGTPVEVTVDVTAEQVTASAYVPLLDRFWDTSVPKPSVPDLDDLRERQREAEERRQDLRRRAENAVSPEPREMIRGLESSGAADELGRLSRTGAVAEPDRQALDDRLHEYEAHLDAVEDVLLLPEVRAEVDGARADAAEAVRQHDDQAGRQKLETIDAEVERATAAKDVTALRRQIEELHQLEYHVLNRSGQFHPQLFRELTAVVPIMTDQREARMLVSIGQDALNRGDNERLAAVNASLLQLVPEHARPTMPAPGDTGHGATVRAR</sequence>
<name>A0ABP9NER6_9PSEU</name>
<dbReference type="InterPro" id="IPR043129">
    <property type="entry name" value="ATPase_NBD"/>
</dbReference>
<dbReference type="InterPro" id="IPR013126">
    <property type="entry name" value="Hsp_70_fam"/>
</dbReference>
<dbReference type="CDD" id="cd24029">
    <property type="entry name" value="ASKHA_NBD_HSP70_DnaK_HscA_HscC"/>
    <property type="match status" value="1"/>
</dbReference>
<evidence type="ECO:0000256" key="6">
    <source>
        <dbReference type="ARBA" id="ARBA00023186"/>
    </source>
</evidence>
<reference evidence="9" key="1">
    <citation type="journal article" date="2019" name="Int. J. Syst. Evol. Microbiol.">
        <title>The Global Catalogue of Microorganisms (GCM) 10K type strain sequencing project: providing services to taxonomists for standard genome sequencing and annotation.</title>
        <authorList>
            <consortium name="The Broad Institute Genomics Platform"/>
            <consortium name="The Broad Institute Genome Sequencing Center for Infectious Disease"/>
            <person name="Wu L."/>
            <person name="Ma J."/>
        </authorList>
    </citation>
    <scope>NUCLEOTIDE SEQUENCE [LARGE SCALE GENOMIC DNA]</scope>
    <source>
        <strain evidence="9">JCM 18302</strain>
    </source>
</reference>
<evidence type="ECO:0000256" key="2">
    <source>
        <dbReference type="ARBA" id="ARBA00022553"/>
    </source>
</evidence>
<dbReference type="PANTHER" id="PTHR19375">
    <property type="entry name" value="HEAT SHOCK PROTEIN 70KDA"/>
    <property type="match status" value="1"/>
</dbReference>
<protein>
    <recommendedName>
        <fullName evidence="10">Molecular chaperone DnaK</fullName>
    </recommendedName>
</protein>
<comment type="caution">
    <text evidence="8">The sequence shown here is derived from an EMBL/GenBank/DDBJ whole genome shotgun (WGS) entry which is preliminary data.</text>
</comment>
<dbReference type="Pfam" id="PF00012">
    <property type="entry name" value="HSP70"/>
    <property type="match status" value="1"/>
</dbReference>
<dbReference type="Proteomes" id="UP001500804">
    <property type="component" value="Unassembled WGS sequence"/>
</dbReference>
<evidence type="ECO:0000313" key="9">
    <source>
        <dbReference type="Proteomes" id="UP001500804"/>
    </source>
</evidence>
<feature type="region of interest" description="Disordered" evidence="7">
    <location>
        <begin position="609"/>
        <end position="647"/>
    </location>
</feature>
<keyword evidence="2" id="KW-0597">Phosphoprotein</keyword>
<accession>A0ABP9NER6</accession>
<evidence type="ECO:0000256" key="4">
    <source>
        <dbReference type="ARBA" id="ARBA00022840"/>
    </source>
</evidence>
<keyword evidence="3" id="KW-0547">Nucleotide-binding</keyword>
<dbReference type="InterPro" id="IPR029047">
    <property type="entry name" value="HSP70_peptide-bd_sf"/>
</dbReference>
<evidence type="ECO:0000256" key="7">
    <source>
        <dbReference type="SAM" id="MobiDB-lite"/>
    </source>
</evidence>